<proteinExistence type="inferred from homology"/>
<keyword evidence="3" id="KW-1003">Cell membrane</keyword>
<dbReference type="PANTHER" id="PTHR42703:SF1">
    <property type="entry name" value="NA(+)_H(+) ANTIPORTER SUBUNIT D1"/>
    <property type="match status" value="1"/>
</dbReference>
<dbReference type="EMBL" id="CP017305">
    <property type="protein sequence ID" value="AOS82699.1"/>
    <property type="molecule type" value="Genomic_DNA"/>
</dbReference>
<evidence type="ECO:0000256" key="5">
    <source>
        <dbReference type="ARBA" id="ARBA00022989"/>
    </source>
</evidence>
<evidence type="ECO:0000256" key="2">
    <source>
        <dbReference type="ARBA" id="ARBA00005346"/>
    </source>
</evidence>
<keyword evidence="11" id="KW-1185">Reference proteome</keyword>
<evidence type="ECO:0000256" key="6">
    <source>
        <dbReference type="ARBA" id="ARBA00023136"/>
    </source>
</evidence>
<feature type="transmembrane region" description="Helical" evidence="8">
    <location>
        <begin position="132"/>
        <end position="150"/>
    </location>
</feature>
<dbReference type="OrthoDB" id="9807568at2"/>
<reference evidence="10" key="1">
    <citation type="submission" date="2016-09" db="EMBL/GenBank/DDBJ databases">
        <title>Genome sequence of Chlorobaculum limnaeum.</title>
        <authorList>
            <person name="Liu Z."/>
            <person name="Tank M."/>
            <person name="Bryant D.A."/>
        </authorList>
    </citation>
    <scope>NUCLEOTIDE SEQUENCE [LARGE SCALE GENOMIC DNA]</scope>
    <source>
        <strain evidence="10">DSM 1677</strain>
    </source>
</reference>
<evidence type="ECO:0000256" key="8">
    <source>
        <dbReference type="SAM" id="Phobius"/>
    </source>
</evidence>
<feature type="transmembrane region" description="Helical" evidence="8">
    <location>
        <begin position="107"/>
        <end position="126"/>
    </location>
</feature>
<keyword evidence="5 8" id="KW-1133">Transmembrane helix</keyword>
<gene>
    <name evidence="10" type="ORF">BIU88_00100</name>
</gene>
<dbReference type="NCBIfam" id="NF009306">
    <property type="entry name" value="PRK12663.1"/>
    <property type="match status" value="1"/>
</dbReference>
<dbReference type="Pfam" id="PF00361">
    <property type="entry name" value="Proton_antipo_M"/>
    <property type="match status" value="1"/>
</dbReference>
<dbReference type="AlphaFoldDB" id="A0A1D8D5Q1"/>
<dbReference type="KEGG" id="clz:BIU88_00100"/>
<dbReference type="Proteomes" id="UP000095185">
    <property type="component" value="Chromosome"/>
</dbReference>
<evidence type="ECO:0000313" key="10">
    <source>
        <dbReference type="EMBL" id="AOS82699.1"/>
    </source>
</evidence>
<dbReference type="GO" id="GO:0008137">
    <property type="term" value="F:NADH dehydrogenase (ubiquinone) activity"/>
    <property type="evidence" value="ECO:0007669"/>
    <property type="project" value="InterPro"/>
</dbReference>
<feature type="transmembrane region" description="Helical" evidence="8">
    <location>
        <begin position="28"/>
        <end position="49"/>
    </location>
</feature>
<comment type="similarity">
    <text evidence="2">Belongs to the CPA3 antiporters (TC 2.A.63) subunit D family.</text>
</comment>
<feature type="transmembrane region" description="Helical" evidence="8">
    <location>
        <begin position="369"/>
        <end position="392"/>
    </location>
</feature>
<organism evidence="10 11">
    <name type="scientific">Chlorobaculum limnaeum</name>
    <dbReference type="NCBI Taxonomy" id="274537"/>
    <lineage>
        <taxon>Bacteria</taxon>
        <taxon>Pseudomonadati</taxon>
        <taxon>Chlorobiota</taxon>
        <taxon>Chlorobiia</taxon>
        <taxon>Chlorobiales</taxon>
        <taxon>Chlorobiaceae</taxon>
        <taxon>Chlorobaculum</taxon>
    </lineage>
</organism>
<feature type="transmembrane region" description="Helical" evidence="8">
    <location>
        <begin position="272"/>
        <end position="293"/>
    </location>
</feature>
<evidence type="ECO:0000256" key="4">
    <source>
        <dbReference type="ARBA" id="ARBA00022692"/>
    </source>
</evidence>
<protein>
    <submittedName>
        <fullName evidence="10">NADH/ubiquinone/plastoquinone</fullName>
    </submittedName>
</protein>
<sequence length="502" mass="53565">MKLLVAMPILLPLFAALAMLPFRERPAVQRWLALASSVAQAIVAALLLAQVYAGGVLALQAGGWAAPFGITLVADLLSAVMVAAAALIGLTTSIYSLGSIDHERERFFFHPLMQLMLVGINGAFLTGDLFNLYVWFEVMLISSFVLLALGGTPRQLEGSVKYVTINLFSSAIFLSAVGILYGVAGTLNMADLSARLPAIEQRNLLSVVAVLLLVTFGVKAAIFPLFFWLPASYHTPPVAVSAIFAGLLTKVGVYAIMRVFTTVFTGAESEAIFRILLWVAPLTMIVGVLGAAAQYDLRKLLSFHIVSQIGYMLFAIAIQSPLAIAGGLFYIVHNIVAKTSLFYISGIIREKSGAFDLKKIGGLYSTEPLLAALFLVSALALAGIPPLSGFWAKLMVIRAGLESGHSFVTGAALLVSLLTLFSMTKIWNEAFWKDDPGVAKVTGAALTDGRMAMLYLPVALLCGVILFFGLSFEPVYELSARTAAQLLDVGSYRNAVLRGGGS</sequence>
<feature type="transmembrane region" description="Helical" evidence="8">
    <location>
        <begin position="452"/>
        <end position="472"/>
    </location>
</feature>
<feature type="transmembrane region" description="Helical" evidence="8">
    <location>
        <begin position="238"/>
        <end position="260"/>
    </location>
</feature>
<keyword evidence="4 7" id="KW-0812">Transmembrane</keyword>
<dbReference type="InterPro" id="IPR050586">
    <property type="entry name" value="CPA3_Na-H_Antiporter_D"/>
</dbReference>
<evidence type="ECO:0000256" key="7">
    <source>
        <dbReference type="RuleBase" id="RU000320"/>
    </source>
</evidence>
<evidence type="ECO:0000259" key="9">
    <source>
        <dbReference type="Pfam" id="PF00361"/>
    </source>
</evidence>
<feature type="transmembrane region" description="Helical" evidence="8">
    <location>
        <begin position="162"/>
        <end position="184"/>
    </location>
</feature>
<name>A0A1D8D5Q1_CHLLM</name>
<dbReference type="GO" id="GO:0005886">
    <property type="term" value="C:plasma membrane"/>
    <property type="evidence" value="ECO:0007669"/>
    <property type="project" value="UniProtKB-SubCell"/>
</dbReference>
<dbReference type="GO" id="GO:0042773">
    <property type="term" value="P:ATP synthesis coupled electron transport"/>
    <property type="evidence" value="ECO:0007669"/>
    <property type="project" value="InterPro"/>
</dbReference>
<dbReference type="STRING" id="274537.BIU88_00100"/>
<feature type="transmembrane region" description="Helical" evidence="8">
    <location>
        <begin position="404"/>
        <end position="423"/>
    </location>
</feature>
<dbReference type="InterPro" id="IPR001750">
    <property type="entry name" value="ND/Mrp_TM"/>
</dbReference>
<evidence type="ECO:0000313" key="11">
    <source>
        <dbReference type="Proteomes" id="UP000095185"/>
    </source>
</evidence>
<feature type="domain" description="NADH:quinone oxidoreductase/Mrp antiporter transmembrane" evidence="9">
    <location>
        <begin position="127"/>
        <end position="419"/>
    </location>
</feature>
<evidence type="ECO:0000256" key="3">
    <source>
        <dbReference type="ARBA" id="ARBA00022475"/>
    </source>
</evidence>
<dbReference type="InterPro" id="IPR003918">
    <property type="entry name" value="NADH_UbQ_OxRdtase"/>
</dbReference>
<evidence type="ECO:0000256" key="1">
    <source>
        <dbReference type="ARBA" id="ARBA00004651"/>
    </source>
</evidence>
<dbReference type="RefSeq" id="WP_069808431.1">
    <property type="nucleotide sequence ID" value="NZ_CP017305.1"/>
</dbReference>
<dbReference type="PRINTS" id="PR01437">
    <property type="entry name" value="NUOXDRDTASE4"/>
</dbReference>
<dbReference type="PANTHER" id="PTHR42703">
    <property type="entry name" value="NADH DEHYDROGENASE"/>
    <property type="match status" value="1"/>
</dbReference>
<keyword evidence="6 8" id="KW-0472">Membrane</keyword>
<feature type="transmembrane region" description="Helical" evidence="8">
    <location>
        <begin position="204"/>
        <end position="226"/>
    </location>
</feature>
<comment type="subcellular location">
    <subcellularLocation>
        <location evidence="1">Cell membrane</location>
        <topology evidence="1">Multi-pass membrane protein</topology>
    </subcellularLocation>
    <subcellularLocation>
        <location evidence="7">Membrane</location>
        <topology evidence="7">Multi-pass membrane protein</topology>
    </subcellularLocation>
</comment>
<accession>A0A1D8D5Q1</accession>